<dbReference type="Pfam" id="PF16507">
    <property type="entry name" value="HEAT_PSME4_mid"/>
    <property type="match status" value="1"/>
</dbReference>
<name>A0A819Q457_9BILA</name>
<dbReference type="Proteomes" id="UP000663868">
    <property type="component" value="Unassembled WGS sequence"/>
</dbReference>
<evidence type="ECO:0000313" key="2">
    <source>
        <dbReference type="EMBL" id="CAF1101842.1"/>
    </source>
</evidence>
<protein>
    <recommendedName>
        <fullName evidence="1">Proteasome activator Blm10 middle HEAT repeats region domain-containing protein</fullName>
    </recommendedName>
</protein>
<organism evidence="3 4">
    <name type="scientific">Adineta steineri</name>
    <dbReference type="NCBI Taxonomy" id="433720"/>
    <lineage>
        <taxon>Eukaryota</taxon>
        <taxon>Metazoa</taxon>
        <taxon>Spiralia</taxon>
        <taxon>Gnathifera</taxon>
        <taxon>Rotifera</taxon>
        <taxon>Eurotatoria</taxon>
        <taxon>Bdelloidea</taxon>
        <taxon>Adinetida</taxon>
        <taxon>Adinetidae</taxon>
        <taxon>Adineta</taxon>
    </lineage>
</organism>
<dbReference type="EMBL" id="CAJOBB010003074">
    <property type="protein sequence ID" value="CAF4018826.1"/>
    <property type="molecule type" value="Genomic_DNA"/>
</dbReference>
<evidence type="ECO:0000259" key="1">
    <source>
        <dbReference type="Pfam" id="PF16507"/>
    </source>
</evidence>
<evidence type="ECO:0000313" key="3">
    <source>
        <dbReference type="EMBL" id="CAF4018826.1"/>
    </source>
</evidence>
<dbReference type="InterPro" id="IPR032430">
    <property type="entry name" value="Blm10_mid"/>
</dbReference>
<evidence type="ECO:0000313" key="4">
    <source>
        <dbReference type="Proteomes" id="UP000663868"/>
    </source>
</evidence>
<proteinExistence type="predicted"/>
<comment type="caution">
    <text evidence="3">The sequence shown here is derived from an EMBL/GenBank/DDBJ whole genome shotgun (WGS) entry which is preliminary data.</text>
</comment>
<dbReference type="Proteomes" id="UP000663860">
    <property type="component" value="Unassembled WGS sequence"/>
</dbReference>
<sequence>MEIPKWPIDRACPVLLGTPSETNMGSLSFELFIYLIKLFSSIDEIVEAHRFTSFLYCVTRISRQLVRQTYVLPLLMSVLPGNDINDIEKTSITVDFLGAILMLLTCVD</sequence>
<dbReference type="AlphaFoldDB" id="A0A819Q457"/>
<gene>
    <name evidence="2" type="ORF">IZO911_LOCUS23089</name>
    <name evidence="3" type="ORF">KXQ929_LOCUS29549</name>
</gene>
<dbReference type="EMBL" id="CAJNOE010000263">
    <property type="protein sequence ID" value="CAF1101842.1"/>
    <property type="molecule type" value="Genomic_DNA"/>
</dbReference>
<feature type="domain" description="Proteasome activator Blm10 middle HEAT repeats region" evidence="1">
    <location>
        <begin position="35"/>
        <end position="103"/>
    </location>
</feature>
<accession>A0A819Q457</accession>
<reference evidence="3" key="1">
    <citation type="submission" date="2021-02" db="EMBL/GenBank/DDBJ databases">
        <authorList>
            <person name="Nowell W R."/>
        </authorList>
    </citation>
    <scope>NUCLEOTIDE SEQUENCE</scope>
</reference>